<sequence length="459" mass="45086">MTSAVAAHSAVQARTIRLLMVVEVVSGLGVAMGISVGALLTRAMAGTALSGVAQSAAVVGGGVLAVPAAALMSRYGRRPGLALCYLTGAVGGVAVLASAALDSIPLLFVGFFLFGAGSTAKLQSRYAATDLAEPQRRGRQLSLVVWSTTLGAVIGPNLAAPLGGSLSRFGIPELAGPFAFASASFLLSALLLTLFLRPDPLLLAQVAAGVRAPADQTAAPGTTAVPGGAAAERLPAGGGQAADGGAGAAADGGPVERHTLGSAARAVLASPAARLGVTAMALGHLVMVAVMAMTPVHIGETHSAPDTLRIVGFVLSVHVAGMYGLSPVVGWLTDRVGRVPVILGGVALLIAACAVAATAGHDTALLTVALLTLGLGWSGTMVAGSTLFTESLPIAVKARAQGLSDLVTGLSGATAGVLSGIVVELSGYAVLALLAALATIPLIALALRPSTLAAVKVAD</sequence>
<reference evidence="9" key="1">
    <citation type="journal article" date="2019" name="Int. J. Syst. Evol. Microbiol.">
        <title>The Global Catalogue of Microorganisms (GCM) 10K type strain sequencing project: providing services to taxonomists for standard genome sequencing and annotation.</title>
        <authorList>
            <consortium name="The Broad Institute Genomics Platform"/>
            <consortium name="The Broad Institute Genome Sequencing Center for Infectious Disease"/>
            <person name="Wu L."/>
            <person name="Ma J."/>
        </authorList>
    </citation>
    <scope>NUCLEOTIDE SEQUENCE [LARGE SCALE GENOMIC DNA]</scope>
    <source>
        <strain evidence="9">CGMCC 1.9106</strain>
    </source>
</reference>
<dbReference type="PANTHER" id="PTHR23534">
    <property type="entry name" value="MFS PERMEASE"/>
    <property type="match status" value="1"/>
</dbReference>
<evidence type="ECO:0000313" key="8">
    <source>
        <dbReference type="EMBL" id="MFC7243948.1"/>
    </source>
</evidence>
<comment type="subcellular location">
    <subcellularLocation>
        <location evidence="1">Cell membrane</location>
        <topology evidence="1">Multi-pass membrane protein</topology>
    </subcellularLocation>
</comment>
<gene>
    <name evidence="8" type="ORF">ACFQO7_15875</name>
</gene>
<feature type="transmembrane region" description="Helical" evidence="6">
    <location>
        <begin position="400"/>
        <end position="422"/>
    </location>
</feature>
<evidence type="ECO:0000256" key="4">
    <source>
        <dbReference type="ARBA" id="ARBA00023136"/>
    </source>
</evidence>
<evidence type="ECO:0000256" key="2">
    <source>
        <dbReference type="ARBA" id="ARBA00022692"/>
    </source>
</evidence>
<dbReference type="EMBL" id="JBHTAC010000014">
    <property type="protein sequence ID" value="MFC7243948.1"/>
    <property type="molecule type" value="Genomic_DNA"/>
</dbReference>
<feature type="compositionally biased region" description="Low complexity" evidence="5">
    <location>
        <begin position="217"/>
        <end position="231"/>
    </location>
</feature>
<feature type="transmembrane region" description="Helical" evidence="6">
    <location>
        <begin position="365"/>
        <end position="388"/>
    </location>
</feature>
<accession>A0ABW2GWS9</accession>
<organism evidence="8 9">
    <name type="scientific">Catellatospora aurea</name>
    <dbReference type="NCBI Taxonomy" id="1337874"/>
    <lineage>
        <taxon>Bacteria</taxon>
        <taxon>Bacillati</taxon>
        <taxon>Actinomycetota</taxon>
        <taxon>Actinomycetes</taxon>
        <taxon>Micromonosporales</taxon>
        <taxon>Micromonosporaceae</taxon>
        <taxon>Catellatospora</taxon>
    </lineage>
</organism>
<feature type="region of interest" description="Disordered" evidence="5">
    <location>
        <begin position="216"/>
        <end position="253"/>
    </location>
</feature>
<feature type="transmembrane region" description="Helical" evidence="6">
    <location>
        <begin position="310"/>
        <end position="332"/>
    </location>
</feature>
<dbReference type="InterPro" id="IPR020846">
    <property type="entry name" value="MFS_dom"/>
</dbReference>
<keyword evidence="9" id="KW-1185">Reference proteome</keyword>
<dbReference type="PANTHER" id="PTHR23534:SF1">
    <property type="entry name" value="MAJOR FACILITATOR SUPERFAMILY PROTEIN"/>
    <property type="match status" value="1"/>
</dbReference>
<evidence type="ECO:0000256" key="3">
    <source>
        <dbReference type="ARBA" id="ARBA00022989"/>
    </source>
</evidence>
<dbReference type="InterPro" id="IPR036259">
    <property type="entry name" value="MFS_trans_sf"/>
</dbReference>
<evidence type="ECO:0000313" key="9">
    <source>
        <dbReference type="Proteomes" id="UP001596392"/>
    </source>
</evidence>
<dbReference type="SUPFAM" id="SSF103473">
    <property type="entry name" value="MFS general substrate transporter"/>
    <property type="match status" value="1"/>
</dbReference>
<evidence type="ECO:0000259" key="7">
    <source>
        <dbReference type="PROSITE" id="PS50850"/>
    </source>
</evidence>
<keyword evidence="2 6" id="KW-0812">Transmembrane</keyword>
<feature type="transmembrane region" description="Helical" evidence="6">
    <location>
        <begin position="52"/>
        <end position="73"/>
    </location>
</feature>
<proteinExistence type="predicted"/>
<feature type="transmembrane region" description="Helical" evidence="6">
    <location>
        <begin position="275"/>
        <end position="298"/>
    </location>
</feature>
<evidence type="ECO:0000256" key="1">
    <source>
        <dbReference type="ARBA" id="ARBA00004651"/>
    </source>
</evidence>
<keyword evidence="4 6" id="KW-0472">Membrane</keyword>
<dbReference type="Proteomes" id="UP001596392">
    <property type="component" value="Unassembled WGS sequence"/>
</dbReference>
<dbReference type="PROSITE" id="PS50850">
    <property type="entry name" value="MFS"/>
    <property type="match status" value="1"/>
</dbReference>
<dbReference type="Gene3D" id="1.20.1250.20">
    <property type="entry name" value="MFS general substrate transporter like domains"/>
    <property type="match status" value="1"/>
</dbReference>
<feature type="transmembrane region" description="Helical" evidence="6">
    <location>
        <begin position="143"/>
        <end position="162"/>
    </location>
</feature>
<feature type="compositionally biased region" description="Gly residues" evidence="5">
    <location>
        <begin position="236"/>
        <end position="247"/>
    </location>
</feature>
<dbReference type="RefSeq" id="WP_376807051.1">
    <property type="nucleotide sequence ID" value="NZ_JBHTAC010000014.1"/>
</dbReference>
<evidence type="ECO:0000256" key="6">
    <source>
        <dbReference type="SAM" id="Phobius"/>
    </source>
</evidence>
<evidence type="ECO:0000256" key="5">
    <source>
        <dbReference type="SAM" id="MobiDB-lite"/>
    </source>
</evidence>
<keyword evidence="3 6" id="KW-1133">Transmembrane helix</keyword>
<dbReference type="Pfam" id="PF07690">
    <property type="entry name" value="MFS_1"/>
    <property type="match status" value="1"/>
</dbReference>
<feature type="transmembrane region" description="Helical" evidence="6">
    <location>
        <begin position="339"/>
        <end position="359"/>
    </location>
</feature>
<feature type="transmembrane region" description="Helical" evidence="6">
    <location>
        <begin position="18"/>
        <end position="40"/>
    </location>
</feature>
<feature type="transmembrane region" description="Helical" evidence="6">
    <location>
        <begin position="174"/>
        <end position="196"/>
    </location>
</feature>
<feature type="transmembrane region" description="Helical" evidence="6">
    <location>
        <begin position="80"/>
        <end position="98"/>
    </location>
</feature>
<protein>
    <submittedName>
        <fullName evidence="8">MFS transporter</fullName>
    </submittedName>
</protein>
<feature type="domain" description="Major facilitator superfamily (MFS) profile" evidence="7">
    <location>
        <begin position="15"/>
        <end position="453"/>
    </location>
</feature>
<feature type="transmembrane region" description="Helical" evidence="6">
    <location>
        <begin position="428"/>
        <end position="447"/>
    </location>
</feature>
<name>A0ABW2GWS9_9ACTN</name>
<feature type="transmembrane region" description="Helical" evidence="6">
    <location>
        <begin position="104"/>
        <end position="122"/>
    </location>
</feature>
<dbReference type="InterPro" id="IPR011701">
    <property type="entry name" value="MFS"/>
</dbReference>
<comment type="caution">
    <text evidence="8">The sequence shown here is derived from an EMBL/GenBank/DDBJ whole genome shotgun (WGS) entry which is preliminary data.</text>
</comment>